<evidence type="ECO:0008006" key="3">
    <source>
        <dbReference type="Google" id="ProtNLM"/>
    </source>
</evidence>
<evidence type="ECO:0000313" key="1">
    <source>
        <dbReference type="EMBL" id="KAK4828884.1"/>
    </source>
</evidence>
<sequence length="245" mass="27795">MRKSSGVVRLKSCLTNLINFYDEVSGLVVEGKVVGIVYLDSSKTFDNVSHKILVEELLMQDEQTFPVLFNFIVNDLDDGAESTLSKFADDTKLGGVADKPEGHAAIQWDLNRLDKWTDKNFMQFNKGKCKALHLGKNNPMHWYMLRDTQLEKSIAERDLGVLVDTKLNMNQQCALAAKKANGILRCTRQIIARRSREVILPLYSALVRPCLEYCPVLSPVQENIMLHMDYGNEPIVMIHSFSYPI</sequence>
<evidence type="ECO:0000313" key="2">
    <source>
        <dbReference type="Proteomes" id="UP001333110"/>
    </source>
</evidence>
<dbReference type="PANTHER" id="PTHR33332">
    <property type="entry name" value="REVERSE TRANSCRIPTASE DOMAIN-CONTAINING PROTEIN"/>
    <property type="match status" value="1"/>
</dbReference>
<comment type="caution">
    <text evidence="1">The sequence shown here is derived from an EMBL/GenBank/DDBJ whole genome shotgun (WGS) entry which is preliminary data.</text>
</comment>
<protein>
    <recommendedName>
        <fullName evidence="3">Rna-directed dna polymerase from mobile element jockey-like</fullName>
    </recommendedName>
</protein>
<dbReference type="EMBL" id="JAUNZN010000001">
    <property type="protein sequence ID" value="KAK4828884.1"/>
    <property type="molecule type" value="Genomic_DNA"/>
</dbReference>
<organism evidence="1 2">
    <name type="scientific">Mycteria americana</name>
    <name type="common">Wood stork</name>
    <dbReference type="NCBI Taxonomy" id="33587"/>
    <lineage>
        <taxon>Eukaryota</taxon>
        <taxon>Metazoa</taxon>
        <taxon>Chordata</taxon>
        <taxon>Craniata</taxon>
        <taxon>Vertebrata</taxon>
        <taxon>Euteleostomi</taxon>
        <taxon>Archelosauria</taxon>
        <taxon>Archosauria</taxon>
        <taxon>Dinosauria</taxon>
        <taxon>Saurischia</taxon>
        <taxon>Theropoda</taxon>
        <taxon>Coelurosauria</taxon>
        <taxon>Aves</taxon>
        <taxon>Neognathae</taxon>
        <taxon>Neoaves</taxon>
        <taxon>Aequornithes</taxon>
        <taxon>Ciconiiformes</taxon>
        <taxon>Ciconiidae</taxon>
        <taxon>Mycteria</taxon>
    </lineage>
</organism>
<dbReference type="Proteomes" id="UP001333110">
    <property type="component" value="Unassembled WGS sequence"/>
</dbReference>
<name>A0AAN7NNU1_MYCAM</name>
<dbReference type="AlphaFoldDB" id="A0AAN7NNU1"/>
<accession>A0AAN7NNU1</accession>
<keyword evidence="2" id="KW-1185">Reference proteome</keyword>
<gene>
    <name evidence="1" type="ORF">QYF61_001442</name>
</gene>
<reference evidence="1 2" key="1">
    <citation type="journal article" date="2023" name="J. Hered.">
        <title>Chromosome-level genome of the wood stork (Mycteria americana) provides insight into avian chromosome evolution.</title>
        <authorList>
            <person name="Flamio R. Jr."/>
            <person name="Ramstad K.M."/>
        </authorList>
    </citation>
    <scope>NUCLEOTIDE SEQUENCE [LARGE SCALE GENOMIC DNA]</scope>
    <source>
        <strain evidence="1">JAX WOST 10</strain>
    </source>
</reference>
<proteinExistence type="predicted"/>